<dbReference type="Gene3D" id="3.40.50.720">
    <property type="entry name" value="NAD(P)-binding Rossmann-like Domain"/>
    <property type="match status" value="1"/>
</dbReference>
<dbReference type="PANTHER" id="PTHR47534:SF3">
    <property type="entry name" value="ALCOHOL DEHYDROGENASE-LIKE C-TERMINAL DOMAIN-CONTAINING PROTEIN"/>
    <property type="match status" value="1"/>
</dbReference>
<evidence type="ECO:0000256" key="1">
    <source>
        <dbReference type="ARBA" id="ARBA00023002"/>
    </source>
</evidence>
<dbReference type="PANTHER" id="PTHR47534">
    <property type="entry name" value="YALI0E05731P"/>
    <property type="match status" value="1"/>
</dbReference>
<keyword evidence="3" id="KW-1185">Reference proteome</keyword>
<evidence type="ECO:0008006" key="4">
    <source>
        <dbReference type="Google" id="ProtNLM"/>
    </source>
</evidence>
<proteinExistence type="predicted"/>
<dbReference type="EMBL" id="ML978068">
    <property type="protein sequence ID" value="KAF2018271.1"/>
    <property type="molecule type" value="Genomic_DNA"/>
</dbReference>
<dbReference type="GeneID" id="54290486"/>
<keyword evidence="1" id="KW-0560">Oxidoreductase</keyword>
<gene>
    <name evidence="2" type="ORF">BU24DRAFT_479686</name>
</gene>
<dbReference type="OrthoDB" id="2898509at2759"/>
<sequence length="319" mass="35733">MVTYSTIVASNAHFAEQHHLGRVCVFAGATAGIGLATLKKIAFMLHESMFYILGRSRSRFSDQLAGLTKINPSNVYQFVEEEVSLMSAVDAACHSILTSETKIDYLCMSSGGIPWQGPVYTKEGLEANFAISYFSRIRLVSNLLPLLQKSEQPHVLSILNGTKEKRIKEDDIGLEKSWGIVPMIDHSTLLTSLAFDYLATIDHSKRVVYLHVTPGLVNTGSRKQRPDTSKGWFRWLGLLILSHIADFMVRLTGMSLDESGERHAYVLTSGQFEPGSWRLDKLNDVIPDNDAVVSYRNAGWADKIWNFTEREWTRALSAM</sequence>
<name>A0A6A5XZY6_9PLEO</name>
<dbReference type="SUPFAM" id="SSF51735">
    <property type="entry name" value="NAD(P)-binding Rossmann-fold domains"/>
    <property type="match status" value="1"/>
</dbReference>
<dbReference type="InterPro" id="IPR052228">
    <property type="entry name" value="Sec_Metab_Biosynth_Oxidored"/>
</dbReference>
<protein>
    <recommendedName>
        <fullName evidence="4">NAD(P)-binding protein</fullName>
    </recommendedName>
</protein>
<organism evidence="2 3">
    <name type="scientific">Aaosphaeria arxii CBS 175.79</name>
    <dbReference type="NCBI Taxonomy" id="1450172"/>
    <lineage>
        <taxon>Eukaryota</taxon>
        <taxon>Fungi</taxon>
        <taxon>Dikarya</taxon>
        <taxon>Ascomycota</taxon>
        <taxon>Pezizomycotina</taxon>
        <taxon>Dothideomycetes</taxon>
        <taxon>Pleosporomycetidae</taxon>
        <taxon>Pleosporales</taxon>
        <taxon>Pleosporales incertae sedis</taxon>
        <taxon>Aaosphaeria</taxon>
    </lineage>
</organism>
<dbReference type="AlphaFoldDB" id="A0A6A5XZY6"/>
<reference evidence="2" key="1">
    <citation type="journal article" date="2020" name="Stud. Mycol.">
        <title>101 Dothideomycetes genomes: a test case for predicting lifestyles and emergence of pathogens.</title>
        <authorList>
            <person name="Haridas S."/>
            <person name="Albert R."/>
            <person name="Binder M."/>
            <person name="Bloem J."/>
            <person name="Labutti K."/>
            <person name="Salamov A."/>
            <person name="Andreopoulos B."/>
            <person name="Baker S."/>
            <person name="Barry K."/>
            <person name="Bills G."/>
            <person name="Bluhm B."/>
            <person name="Cannon C."/>
            <person name="Castanera R."/>
            <person name="Culley D."/>
            <person name="Daum C."/>
            <person name="Ezra D."/>
            <person name="Gonzalez J."/>
            <person name="Henrissat B."/>
            <person name="Kuo A."/>
            <person name="Liang C."/>
            <person name="Lipzen A."/>
            <person name="Lutzoni F."/>
            <person name="Magnuson J."/>
            <person name="Mondo S."/>
            <person name="Nolan M."/>
            <person name="Ohm R."/>
            <person name="Pangilinan J."/>
            <person name="Park H.-J."/>
            <person name="Ramirez L."/>
            <person name="Alfaro M."/>
            <person name="Sun H."/>
            <person name="Tritt A."/>
            <person name="Yoshinaga Y."/>
            <person name="Zwiers L.-H."/>
            <person name="Turgeon B."/>
            <person name="Goodwin S."/>
            <person name="Spatafora J."/>
            <person name="Crous P."/>
            <person name="Grigoriev I."/>
        </authorList>
    </citation>
    <scope>NUCLEOTIDE SEQUENCE</scope>
    <source>
        <strain evidence="2">CBS 175.79</strain>
    </source>
</reference>
<accession>A0A6A5XZY6</accession>
<dbReference type="GO" id="GO:0016491">
    <property type="term" value="F:oxidoreductase activity"/>
    <property type="evidence" value="ECO:0007669"/>
    <property type="project" value="UniProtKB-KW"/>
</dbReference>
<dbReference type="RefSeq" id="XP_033386610.1">
    <property type="nucleotide sequence ID" value="XM_033533089.1"/>
</dbReference>
<dbReference type="Proteomes" id="UP000799778">
    <property type="component" value="Unassembled WGS sequence"/>
</dbReference>
<evidence type="ECO:0000313" key="2">
    <source>
        <dbReference type="EMBL" id="KAF2018271.1"/>
    </source>
</evidence>
<dbReference type="InterPro" id="IPR036291">
    <property type="entry name" value="NAD(P)-bd_dom_sf"/>
</dbReference>
<evidence type="ECO:0000313" key="3">
    <source>
        <dbReference type="Proteomes" id="UP000799778"/>
    </source>
</evidence>